<dbReference type="InterPro" id="IPR014284">
    <property type="entry name" value="RNA_pol_sigma-70_dom"/>
</dbReference>
<dbReference type="NCBIfam" id="TIGR02937">
    <property type="entry name" value="sigma70-ECF"/>
    <property type="match status" value="1"/>
</dbReference>
<name>A0A6P2DID7_9BACT</name>
<evidence type="ECO:0000256" key="3">
    <source>
        <dbReference type="ARBA" id="ARBA00023163"/>
    </source>
</evidence>
<dbReference type="InterPro" id="IPR039425">
    <property type="entry name" value="RNA_pol_sigma-70-like"/>
</dbReference>
<organism evidence="5 6">
    <name type="scientific">Gemmata massiliana</name>
    <dbReference type="NCBI Taxonomy" id="1210884"/>
    <lineage>
        <taxon>Bacteria</taxon>
        <taxon>Pseudomonadati</taxon>
        <taxon>Planctomycetota</taxon>
        <taxon>Planctomycetia</taxon>
        <taxon>Gemmatales</taxon>
        <taxon>Gemmataceae</taxon>
        <taxon>Gemmata</taxon>
    </lineage>
</organism>
<protein>
    <recommendedName>
        <fullName evidence="4">RNA polymerase sigma-70 region 2 domain-containing protein</fullName>
    </recommendedName>
</protein>
<dbReference type="EMBL" id="LR593886">
    <property type="protein sequence ID" value="VTS01648.1"/>
    <property type="molecule type" value="Genomic_DNA"/>
</dbReference>
<dbReference type="AlphaFoldDB" id="A0A6P2DID7"/>
<keyword evidence="6" id="KW-1185">Reference proteome</keyword>
<dbReference type="GO" id="GO:0006352">
    <property type="term" value="P:DNA-templated transcription initiation"/>
    <property type="evidence" value="ECO:0007669"/>
    <property type="project" value="InterPro"/>
</dbReference>
<evidence type="ECO:0000259" key="4">
    <source>
        <dbReference type="Pfam" id="PF04542"/>
    </source>
</evidence>
<feature type="domain" description="RNA polymerase sigma-70 region 2" evidence="4">
    <location>
        <begin position="32"/>
        <end position="96"/>
    </location>
</feature>
<gene>
    <name evidence="5" type="ORF">SOIL9_77790</name>
</gene>
<dbReference type="RefSeq" id="WP_162672515.1">
    <property type="nucleotide sequence ID" value="NZ_LR593886.1"/>
</dbReference>
<dbReference type="InterPro" id="IPR013325">
    <property type="entry name" value="RNA_pol_sigma_r2"/>
</dbReference>
<accession>A0A6P2DID7</accession>
<proteinExistence type="predicted"/>
<evidence type="ECO:0000313" key="5">
    <source>
        <dbReference type="EMBL" id="VTS01648.1"/>
    </source>
</evidence>
<dbReference type="Pfam" id="PF04542">
    <property type="entry name" value="Sigma70_r2"/>
    <property type="match status" value="1"/>
</dbReference>
<dbReference type="InterPro" id="IPR007627">
    <property type="entry name" value="RNA_pol_sigma70_r2"/>
</dbReference>
<evidence type="ECO:0000313" key="6">
    <source>
        <dbReference type="Proteomes" id="UP000464178"/>
    </source>
</evidence>
<dbReference type="PANTHER" id="PTHR43133">
    <property type="entry name" value="RNA POLYMERASE ECF-TYPE SIGMA FACTO"/>
    <property type="match status" value="1"/>
</dbReference>
<reference evidence="5 6" key="1">
    <citation type="submission" date="2019-05" db="EMBL/GenBank/DDBJ databases">
        <authorList>
            <consortium name="Science for Life Laboratories"/>
        </authorList>
    </citation>
    <scope>NUCLEOTIDE SEQUENCE [LARGE SCALE GENOMIC DNA]</scope>
    <source>
        <strain evidence="5">Soil9</strain>
    </source>
</reference>
<dbReference type="GO" id="GO:0016987">
    <property type="term" value="F:sigma factor activity"/>
    <property type="evidence" value="ECO:0007669"/>
    <property type="project" value="UniProtKB-KW"/>
</dbReference>
<evidence type="ECO:0000256" key="1">
    <source>
        <dbReference type="ARBA" id="ARBA00023015"/>
    </source>
</evidence>
<dbReference type="SUPFAM" id="SSF88946">
    <property type="entry name" value="Sigma2 domain of RNA polymerase sigma factors"/>
    <property type="match status" value="1"/>
</dbReference>
<dbReference type="Proteomes" id="UP000464178">
    <property type="component" value="Chromosome"/>
</dbReference>
<sequence>MFNPFAEVVDESDDLALIESARGGGLDSLEKLILRHQAWVYNIAVRMVFHPQDAEEVTQEVLIKAVTHLSTFRGGSTFRTWLYRIAANHVMNMKRRGAELQPHTFAEYGAAVEGVPDMDLPDPNTVPVDVPLLVEEAKLTCTTGMLLCLDRRQRLVFTLGEVLGVSDTVGGEVLEMLADNFRQSLARARRDLYQFMHDRCGLVNADNPCRCPKKTKGFISAGHVDPDRLLFASRHALQVRTAAHDTVREIENTLDRQYADVFRDHPFHQSPDQVAWLRRLLDQPAVRTTLRLS</sequence>
<dbReference type="Gene3D" id="1.10.1740.10">
    <property type="match status" value="1"/>
</dbReference>
<dbReference type="PANTHER" id="PTHR43133:SF51">
    <property type="entry name" value="RNA POLYMERASE SIGMA FACTOR"/>
    <property type="match status" value="1"/>
</dbReference>
<keyword evidence="2" id="KW-0731">Sigma factor</keyword>
<keyword evidence="3" id="KW-0804">Transcription</keyword>
<dbReference type="KEGG" id="gms:SOIL9_77790"/>
<evidence type="ECO:0000256" key="2">
    <source>
        <dbReference type="ARBA" id="ARBA00023082"/>
    </source>
</evidence>
<keyword evidence="1" id="KW-0805">Transcription regulation</keyword>